<sequence>MFEKVKALRLQYREAQSEAEEQAIQQALDRLRAEDPEAWARAMVENAKETAEEAKALKEEIKAKETLEAVLV</sequence>
<dbReference type="GeneID" id="85016973"/>
<gene>
    <name evidence="2" type="ORF">SAMN05444420_10393</name>
</gene>
<evidence type="ECO:0000256" key="1">
    <source>
        <dbReference type="SAM" id="Coils"/>
    </source>
</evidence>
<name>A0A1H2V7J8_9FLAO</name>
<dbReference type="AlphaFoldDB" id="A0A1H2V7J8"/>
<protein>
    <submittedName>
        <fullName evidence="2">Uncharacterized protein</fullName>
    </submittedName>
</protein>
<comment type="caution">
    <text evidence="2">The sequence shown here is derived from an EMBL/GenBank/DDBJ whole genome shotgun (WGS) entry which is preliminary data.</text>
</comment>
<keyword evidence="3" id="KW-1185">Reference proteome</keyword>
<dbReference type="RefSeq" id="WP_016420454.1">
    <property type="nucleotide sequence ID" value="NZ_FNND01000003.1"/>
</dbReference>
<evidence type="ECO:0000313" key="2">
    <source>
        <dbReference type="EMBL" id="SDW64265.1"/>
    </source>
</evidence>
<organism evidence="2 3">
    <name type="scientific">Capnocytophaga granulosa</name>
    <dbReference type="NCBI Taxonomy" id="45242"/>
    <lineage>
        <taxon>Bacteria</taxon>
        <taxon>Pseudomonadati</taxon>
        <taxon>Bacteroidota</taxon>
        <taxon>Flavobacteriia</taxon>
        <taxon>Flavobacteriales</taxon>
        <taxon>Flavobacteriaceae</taxon>
        <taxon>Capnocytophaga</taxon>
    </lineage>
</organism>
<keyword evidence="1" id="KW-0175">Coiled coil</keyword>
<feature type="coiled-coil region" evidence="1">
    <location>
        <begin position="5"/>
        <end position="67"/>
    </location>
</feature>
<dbReference type="Proteomes" id="UP000182771">
    <property type="component" value="Unassembled WGS sequence"/>
</dbReference>
<proteinExistence type="predicted"/>
<accession>A0A1H2V7J8</accession>
<reference evidence="2 3" key="1">
    <citation type="submission" date="2016-10" db="EMBL/GenBank/DDBJ databases">
        <authorList>
            <person name="Varghese N."/>
            <person name="Submissions S."/>
        </authorList>
    </citation>
    <scope>NUCLEOTIDE SEQUENCE [LARGE SCALE GENOMIC DNA]</scope>
    <source>
        <strain evidence="2 3">DSM 11449</strain>
    </source>
</reference>
<evidence type="ECO:0000313" key="3">
    <source>
        <dbReference type="Proteomes" id="UP000182771"/>
    </source>
</evidence>
<dbReference type="EMBL" id="FNND01000003">
    <property type="protein sequence ID" value="SDW64265.1"/>
    <property type="molecule type" value="Genomic_DNA"/>
</dbReference>